<gene>
    <name evidence="1" type="ORF">D3876_04815</name>
</gene>
<evidence type="ECO:0000313" key="1">
    <source>
        <dbReference type="EMBL" id="RJF93634.1"/>
    </source>
</evidence>
<keyword evidence="2" id="KW-1185">Reference proteome</keyword>
<dbReference type="Proteomes" id="UP000286100">
    <property type="component" value="Unassembled WGS sequence"/>
</dbReference>
<comment type="caution">
    <text evidence="1">The sequence shown here is derived from an EMBL/GenBank/DDBJ whole genome shotgun (WGS) entry which is preliminary data.</text>
</comment>
<proteinExistence type="predicted"/>
<accession>A0A418WQU5</accession>
<dbReference type="EMBL" id="QYUM01000002">
    <property type="protein sequence ID" value="RJF93634.1"/>
    <property type="molecule type" value="Genomic_DNA"/>
</dbReference>
<name>A0A418WQU5_9SPHN</name>
<reference evidence="1 2" key="1">
    <citation type="submission" date="2018-09" db="EMBL/GenBank/DDBJ databases">
        <authorList>
            <person name="Zhu H."/>
        </authorList>
    </citation>
    <scope>NUCLEOTIDE SEQUENCE [LARGE SCALE GENOMIC DNA]</scope>
    <source>
        <strain evidence="1 2">K2R01-6</strain>
    </source>
</reference>
<evidence type="ECO:0000313" key="2">
    <source>
        <dbReference type="Proteomes" id="UP000286100"/>
    </source>
</evidence>
<dbReference type="AlphaFoldDB" id="A0A418WQU5"/>
<organism evidence="1 2">
    <name type="scientific">Sphingomonas cavernae</name>
    <dbReference type="NCBI Taxonomy" id="2320861"/>
    <lineage>
        <taxon>Bacteria</taxon>
        <taxon>Pseudomonadati</taxon>
        <taxon>Pseudomonadota</taxon>
        <taxon>Alphaproteobacteria</taxon>
        <taxon>Sphingomonadales</taxon>
        <taxon>Sphingomonadaceae</taxon>
        <taxon>Sphingomonas</taxon>
    </lineage>
</organism>
<protein>
    <submittedName>
        <fullName evidence="1">Uncharacterized protein</fullName>
    </submittedName>
</protein>
<sequence length="145" mass="15171">MGAGGAVSGLACLDTPAPFGQCGGMLLVALGYGPVVPGQRRLMLRLRLACGLGARIFGRATLILRSLGECGVEFGGAFPLGDLGRHRVNRDRGGCIHIRRFYGGLRGGFGRGGGRLRLRRRGGRPRGKAGWQVDGANASLLRSEG</sequence>